<dbReference type="AlphaFoldDB" id="A0AA86QXF6"/>
<evidence type="ECO:0000313" key="1">
    <source>
        <dbReference type="EMBL" id="CAI9961294.1"/>
    </source>
</evidence>
<evidence type="ECO:0000313" key="2">
    <source>
        <dbReference type="EMBL" id="CAL6079719.1"/>
    </source>
</evidence>
<dbReference type="EMBL" id="CAXDID020000342">
    <property type="protein sequence ID" value="CAL6079719.1"/>
    <property type="molecule type" value="Genomic_DNA"/>
</dbReference>
<organism evidence="1">
    <name type="scientific">Hexamita inflata</name>
    <dbReference type="NCBI Taxonomy" id="28002"/>
    <lineage>
        <taxon>Eukaryota</taxon>
        <taxon>Metamonada</taxon>
        <taxon>Diplomonadida</taxon>
        <taxon>Hexamitidae</taxon>
        <taxon>Hexamitinae</taxon>
        <taxon>Hexamita</taxon>
    </lineage>
</organism>
<accession>A0AA86QXF6</accession>
<evidence type="ECO:0000313" key="3">
    <source>
        <dbReference type="Proteomes" id="UP001642409"/>
    </source>
</evidence>
<gene>
    <name evidence="1" type="ORF">HINF_LOCUS48939</name>
    <name evidence="2" type="ORF">HINF_LOCUS59519</name>
</gene>
<name>A0AA86QXF6_9EUKA</name>
<reference evidence="2 3" key="2">
    <citation type="submission" date="2024-07" db="EMBL/GenBank/DDBJ databases">
        <authorList>
            <person name="Akdeniz Z."/>
        </authorList>
    </citation>
    <scope>NUCLEOTIDE SEQUENCE [LARGE SCALE GENOMIC DNA]</scope>
</reference>
<sequence>MVNNTQFSFPLFCQTSRNLRRARLFAIFSFSDAAKMLGGKHRCEKAQRKHTLRNASLHFGVRCSAAAGENTNCKRRPISAGVYPQLCADEILLATLTPTVYVARRILSFASERRYRDLCPFI</sequence>
<dbReference type="EMBL" id="CATOUU010000939">
    <property type="protein sequence ID" value="CAI9961294.1"/>
    <property type="molecule type" value="Genomic_DNA"/>
</dbReference>
<proteinExistence type="predicted"/>
<keyword evidence="3" id="KW-1185">Reference proteome</keyword>
<dbReference type="Proteomes" id="UP001642409">
    <property type="component" value="Unassembled WGS sequence"/>
</dbReference>
<protein>
    <submittedName>
        <fullName evidence="2">Hypothetical_protein</fullName>
    </submittedName>
</protein>
<reference evidence="1" key="1">
    <citation type="submission" date="2023-06" db="EMBL/GenBank/DDBJ databases">
        <authorList>
            <person name="Kurt Z."/>
        </authorList>
    </citation>
    <scope>NUCLEOTIDE SEQUENCE</scope>
</reference>
<comment type="caution">
    <text evidence="1">The sequence shown here is derived from an EMBL/GenBank/DDBJ whole genome shotgun (WGS) entry which is preliminary data.</text>
</comment>